<dbReference type="InterPro" id="IPR015422">
    <property type="entry name" value="PyrdxlP-dep_Trfase_small"/>
</dbReference>
<evidence type="ECO:0000313" key="6">
    <source>
        <dbReference type="Proteomes" id="UP001597083"/>
    </source>
</evidence>
<dbReference type="GO" id="GO:0004372">
    <property type="term" value="F:glycine hydroxymethyltransferase activity"/>
    <property type="evidence" value="ECO:0007669"/>
    <property type="project" value="UniProtKB-EC"/>
</dbReference>
<dbReference type="PANTHER" id="PTHR11680:SF35">
    <property type="entry name" value="SERINE HYDROXYMETHYLTRANSFERASE 1"/>
    <property type="match status" value="1"/>
</dbReference>
<dbReference type="InterPro" id="IPR015424">
    <property type="entry name" value="PyrdxlP-dep_Trfase"/>
</dbReference>
<reference evidence="6" key="1">
    <citation type="journal article" date="2019" name="Int. J. Syst. Evol. Microbiol.">
        <title>The Global Catalogue of Microorganisms (GCM) 10K type strain sequencing project: providing services to taxonomists for standard genome sequencing and annotation.</title>
        <authorList>
            <consortium name="The Broad Institute Genomics Platform"/>
            <consortium name="The Broad Institute Genome Sequencing Center for Infectious Disease"/>
            <person name="Wu L."/>
            <person name="Ma J."/>
        </authorList>
    </citation>
    <scope>NUCLEOTIDE SEQUENCE [LARGE SCALE GENOMIC DNA]</scope>
    <source>
        <strain evidence="6">JCM 31696</strain>
    </source>
</reference>
<protein>
    <submittedName>
        <fullName evidence="5">Serine hydroxymethyltransferase</fullName>
        <ecNumber evidence="5">2.1.2.1</ecNumber>
    </submittedName>
</protein>
<dbReference type="EMBL" id="JBHTIR010002700">
    <property type="protein sequence ID" value="MFD0854113.1"/>
    <property type="molecule type" value="Genomic_DNA"/>
</dbReference>
<dbReference type="Gene3D" id="3.90.1150.10">
    <property type="entry name" value="Aspartate Aminotransferase, domain 1"/>
    <property type="match status" value="1"/>
</dbReference>
<evidence type="ECO:0000256" key="2">
    <source>
        <dbReference type="ARBA" id="ARBA00006376"/>
    </source>
</evidence>
<comment type="cofactor">
    <cofactor evidence="1">
        <name>pyridoxal 5'-phosphate</name>
        <dbReference type="ChEBI" id="CHEBI:597326"/>
    </cofactor>
</comment>
<name>A0ABW3CHX3_9ACTN</name>
<evidence type="ECO:0000259" key="4">
    <source>
        <dbReference type="Pfam" id="PF00464"/>
    </source>
</evidence>
<keyword evidence="3" id="KW-0663">Pyridoxal phosphate</keyword>
<proteinExistence type="inferred from homology"/>
<feature type="non-terminal residue" evidence="5">
    <location>
        <position position="1"/>
    </location>
</feature>
<dbReference type="SUPFAM" id="SSF53383">
    <property type="entry name" value="PLP-dependent transferases"/>
    <property type="match status" value="1"/>
</dbReference>
<dbReference type="PANTHER" id="PTHR11680">
    <property type="entry name" value="SERINE HYDROXYMETHYLTRANSFERASE"/>
    <property type="match status" value="1"/>
</dbReference>
<comment type="caution">
    <text evidence="5">The sequence shown here is derived from an EMBL/GenBank/DDBJ whole genome shotgun (WGS) entry which is preliminary data.</text>
</comment>
<sequence>VEGARILAERLLADDSAKAGVKVLTGGTDVHLVLVDLVDSELTGRDAEDRLHGIGITVNRNAVPNDPRPPMVTSGLRIGTPALATRGFTTEDFTEVADIIALALQPSYDKDALSARVKALAGKHPLYPNL</sequence>
<evidence type="ECO:0000313" key="5">
    <source>
        <dbReference type="EMBL" id="MFD0854113.1"/>
    </source>
</evidence>
<accession>A0ABW3CHX3</accession>
<dbReference type="InterPro" id="IPR049943">
    <property type="entry name" value="Ser_HO-MeTrfase-like"/>
</dbReference>
<keyword evidence="5" id="KW-0808">Transferase</keyword>
<dbReference type="InterPro" id="IPR039429">
    <property type="entry name" value="SHMT-like_dom"/>
</dbReference>
<organism evidence="5 6">
    <name type="scientific">Actinomadura adrarensis</name>
    <dbReference type="NCBI Taxonomy" id="1819600"/>
    <lineage>
        <taxon>Bacteria</taxon>
        <taxon>Bacillati</taxon>
        <taxon>Actinomycetota</taxon>
        <taxon>Actinomycetes</taxon>
        <taxon>Streptosporangiales</taxon>
        <taxon>Thermomonosporaceae</taxon>
        <taxon>Actinomadura</taxon>
    </lineage>
</organism>
<evidence type="ECO:0000256" key="3">
    <source>
        <dbReference type="ARBA" id="ARBA00022898"/>
    </source>
</evidence>
<dbReference type="EC" id="2.1.2.1" evidence="5"/>
<gene>
    <name evidence="5" type="ORF">ACFQ07_17890</name>
</gene>
<dbReference type="Pfam" id="PF00464">
    <property type="entry name" value="SHMT"/>
    <property type="match status" value="1"/>
</dbReference>
<evidence type="ECO:0000256" key="1">
    <source>
        <dbReference type="ARBA" id="ARBA00001933"/>
    </source>
</evidence>
<comment type="similarity">
    <text evidence="2">Belongs to the SHMT family.</text>
</comment>
<feature type="domain" description="Serine hydroxymethyltransferase-like" evidence="4">
    <location>
        <begin position="10"/>
        <end position="100"/>
    </location>
</feature>
<dbReference type="Proteomes" id="UP001597083">
    <property type="component" value="Unassembled WGS sequence"/>
</dbReference>
<keyword evidence="6" id="KW-1185">Reference proteome</keyword>